<organism evidence="2 3">
    <name type="scientific">Nonomuraea endophytica</name>
    <dbReference type="NCBI Taxonomy" id="714136"/>
    <lineage>
        <taxon>Bacteria</taxon>
        <taxon>Bacillati</taxon>
        <taxon>Actinomycetota</taxon>
        <taxon>Actinomycetes</taxon>
        <taxon>Streptosporangiales</taxon>
        <taxon>Streptosporangiaceae</taxon>
        <taxon>Nonomuraea</taxon>
    </lineage>
</organism>
<keyword evidence="3" id="KW-1185">Reference proteome</keyword>
<feature type="transmembrane region" description="Helical" evidence="1">
    <location>
        <begin position="55"/>
        <end position="79"/>
    </location>
</feature>
<evidence type="ECO:0000313" key="3">
    <source>
        <dbReference type="Proteomes" id="UP000568380"/>
    </source>
</evidence>
<accession>A0A7W8ACF5</accession>
<keyword evidence="1" id="KW-0472">Membrane</keyword>
<feature type="transmembrane region" description="Helical" evidence="1">
    <location>
        <begin position="85"/>
        <end position="106"/>
    </location>
</feature>
<keyword evidence="1" id="KW-1133">Transmembrane helix</keyword>
<reference evidence="2 3" key="1">
    <citation type="submission" date="2020-08" db="EMBL/GenBank/DDBJ databases">
        <title>Genomic Encyclopedia of Type Strains, Phase IV (KMG-IV): sequencing the most valuable type-strain genomes for metagenomic binning, comparative biology and taxonomic classification.</title>
        <authorList>
            <person name="Goeker M."/>
        </authorList>
    </citation>
    <scope>NUCLEOTIDE SEQUENCE [LARGE SCALE GENOMIC DNA]</scope>
    <source>
        <strain evidence="2 3">DSM 45385</strain>
    </source>
</reference>
<name>A0A7W8ACF5_9ACTN</name>
<gene>
    <name evidence="2" type="ORF">HNR40_008136</name>
</gene>
<protein>
    <submittedName>
        <fullName evidence="2">Uncharacterized protein</fullName>
    </submittedName>
</protein>
<dbReference type="EMBL" id="JACHIN010000014">
    <property type="protein sequence ID" value="MBB5082640.1"/>
    <property type="molecule type" value="Genomic_DNA"/>
</dbReference>
<keyword evidence="1" id="KW-0812">Transmembrane</keyword>
<comment type="caution">
    <text evidence="2">The sequence shown here is derived from an EMBL/GenBank/DDBJ whole genome shotgun (WGS) entry which is preliminary data.</text>
</comment>
<evidence type="ECO:0000313" key="2">
    <source>
        <dbReference type="EMBL" id="MBB5082640.1"/>
    </source>
</evidence>
<dbReference type="PROSITE" id="PS51257">
    <property type="entry name" value="PROKAR_LIPOPROTEIN"/>
    <property type="match status" value="1"/>
</dbReference>
<dbReference type="AlphaFoldDB" id="A0A7W8ACF5"/>
<evidence type="ECO:0000256" key="1">
    <source>
        <dbReference type="SAM" id="Phobius"/>
    </source>
</evidence>
<proteinExistence type="predicted"/>
<dbReference type="RefSeq" id="WP_184971056.1">
    <property type="nucleotide sequence ID" value="NZ_JACHIN010000014.1"/>
</dbReference>
<sequence>MRTLPLGGLVVGAFVTAVLSCAVAAPLFPEAVARTVVVAVLAGAYSLWGRSLLVALAAAGMAWLFVTGFLVNGLGVLTFAEGDLIRLGVLAAAAIGGYVIGAAPGVRRLVVHSWRGRPASSPREATPSLGKAL</sequence>
<dbReference type="Proteomes" id="UP000568380">
    <property type="component" value="Unassembled WGS sequence"/>
</dbReference>